<dbReference type="EMBL" id="MCFL01000004">
    <property type="protein sequence ID" value="ORZ40036.1"/>
    <property type="molecule type" value="Genomic_DNA"/>
</dbReference>
<sequence>MILTSASALAALSSFVNCFVQDGGNILDLIPGHELAEPLTFHNHLFFNLTLDQPLPYLDILRKQLGQMRWYCDSRHDLRACTFLTNRVHRLIAAASAQDSCLELTSRISSRWSFADIANGIIAVLLVYGQSLRDQHTAPFAHRKDQDLHLQTQLGLGQLASDAPPALADFEQLAFNSLYIIHPHLAIQAILWTPAAARQFGAALFSHMDSVKDQLSGAIALVRVVAEQGGVDWVVACLRHIPAQ</sequence>
<reference evidence="2 3" key="1">
    <citation type="submission" date="2016-07" db="EMBL/GenBank/DDBJ databases">
        <title>Pervasive Adenine N6-methylation of Active Genes in Fungi.</title>
        <authorList>
            <consortium name="DOE Joint Genome Institute"/>
            <person name="Mondo S.J."/>
            <person name="Dannebaum R.O."/>
            <person name="Kuo R.C."/>
            <person name="Labutti K."/>
            <person name="Haridas S."/>
            <person name="Kuo A."/>
            <person name="Salamov A."/>
            <person name="Ahrendt S.R."/>
            <person name="Lipzen A."/>
            <person name="Sullivan W."/>
            <person name="Andreopoulos W.B."/>
            <person name="Clum A."/>
            <person name="Lindquist E."/>
            <person name="Daum C."/>
            <person name="Ramamoorthy G.K."/>
            <person name="Gryganskyi A."/>
            <person name="Culley D."/>
            <person name="Magnuson J.K."/>
            <person name="James T.Y."/>
            <person name="O'Malley M.A."/>
            <person name="Stajich J.E."/>
            <person name="Spatafora J.W."/>
            <person name="Visel A."/>
            <person name="Grigoriev I.V."/>
        </authorList>
    </citation>
    <scope>NUCLEOTIDE SEQUENCE [LARGE SCALE GENOMIC DNA]</scope>
    <source>
        <strain evidence="2 3">PL171</strain>
    </source>
</reference>
<name>A0A1Y2HZK7_9FUNG</name>
<comment type="caution">
    <text evidence="2">The sequence shown here is derived from an EMBL/GenBank/DDBJ whole genome shotgun (WGS) entry which is preliminary data.</text>
</comment>
<proteinExistence type="predicted"/>
<evidence type="ECO:0000313" key="2">
    <source>
        <dbReference type="EMBL" id="ORZ40036.1"/>
    </source>
</evidence>
<feature type="signal peptide" evidence="1">
    <location>
        <begin position="1"/>
        <end position="18"/>
    </location>
</feature>
<feature type="non-terminal residue" evidence="2">
    <location>
        <position position="244"/>
    </location>
</feature>
<dbReference type="Proteomes" id="UP000193411">
    <property type="component" value="Unassembled WGS sequence"/>
</dbReference>
<evidence type="ECO:0000256" key="1">
    <source>
        <dbReference type="SAM" id="SignalP"/>
    </source>
</evidence>
<dbReference type="AlphaFoldDB" id="A0A1Y2HZK7"/>
<feature type="chain" id="PRO_5010986523" evidence="1">
    <location>
        <begin position="19"/>
        <end position="244"/>
    </location>
</feature>
<evidence type="ECO:0000313" key="3">
    <source>
        <dbReference type="Proteomes" id="UP000193411"/>
    </source>
</evidence>
<gene>
    <name evidence="2" type="ORF">BCR44DRAFT_1426139</name>
</gene>
<accession>A0A1Y2HZK7</accession>
<keyword evidence="3" id="KW-1185">Reference proteome</keyword>
<keyword evidence="1" id="KW-0732">Signal</keyword>
<organism evidence="2 3">
    <name type="scientific">Catenaria anguillulae PL171</name>
    <dbReference type="NCBI Taxonomy" id="765915"/>
    <lineage>
        <taxon>Eukaryota</taxon>
        <taxon>Fungi</taxon>
        <taxon>Fungi incertae sedis</taxon>
        <taxon>Blastocladiomycota</taxon>
        <taxon>Blastocladiomycetes</taxon>
        <taxon>Blastocladiales</taxon>
        <taxon>Catenariaceae</taxon>
        <taxon>Catenaria</taxon>
    </lineage>
</organism>
<protein>
    <submittedName>
        <fullName evidence="2">Uncharacterized protein</fullName>
    </submittedName>
</protein>